<comment type="similarity">
    <text evidence="2">Belongs to the major facilitator superfamily. Sugar transporter (TC 2.A.1.1) family.</text>
</comment>
<evidence type="ECO:0000256" key="6">
    <source>
        <dbReference type="SAM" id="Phobius"/>
    </source>
</evidence>
<accession>A0AAV9ZQQ4</accession>
<dbReference type="InterPro" id="IPR020846">
    <property type="entry name" value="MFS_dom"/>
</dbReference>
<evidence type="ECO:0000256" key="2">
    <source>
        <dbReference type="ARBA" id="ARBA00010992"/>
    </source>
</evidence>
<organism evidence="8 9">
    <name type="scientific">Favolaschia claudopus</name>
    <dbReference type="NCBI Taxonomy" id="2862362"/>
    <lineage>
        <taxon>Eukaryota</taxon>
        <taxon>Fungi</taxon>
        <taxon>Dikarya</taxon>
        <taxon>Basidiomycota</taxon>
        <taxon>Agaricomycotina</taxon>
        <taxon>Agaricomycetes</taxon>
        <taxon>Agaricomycetidae</taxon>
        <taxon>Agaricales</taxon>
        <taxon>Marasmiineae</taxon>
        <taxon>Mycenaceae</taxon>
        <taxon>Favolaschia</taxon>
    </lineage>
</organism>
<reference evidence="8 9" key="1">
    <citation type="journal article" date="2024" name="J Genomics">
        <title>Draft genome sequencing and assembly of Favolaschia claudopus CIRM-BRFM 2984 isolated from oak limbs.</title>
        <authorList>
            <person name="Navarro D."/>
            <person name="Drula E."/>
            <person name="Chaduli D."/>
            <person name="Cazenave R."/>
            <person name="Ahrendt S."/>
            <person name="Wang J."/>
            <person name="Lipzen A."/>
            <person name="Daum C."/>
            <person name="Barry K."/>
            <person name="Grigoriev I.V."/>
            <person name="Favel A."/>
            <person name="Rosso M.N."/>
            <person name="Martin F."/>
        </authorList>
    </citation>
    <scope>NUCLEOTIDE SEQUENCE [LARGE SCALE GENOMIC DNA]</scope>
    <source>
        <strain evidence="8 9">CIRM-BRFM 2984</strain>
    </source>
</reference>
<dbReference type="PANTHER" id="PTHR48022">
    <property type="entry name" value="PLASTIDIC GLUCOSE TRANSPORTER 4"/>
    <property type="match status" value="1"/>
</dbReference>
<comment type="subcellular location">
    <subcellularLocation>
        <location evidence="1">Membrane</location>
        <topology evidence="1">Multi-pass membrane protein</topology>
    </subcellularLocation>
</comment>
<dbReference type="Proteomes" id="UP001362999">
    <property type="component" value="Unassembled WGS sequence"/>
</dbReference>
<evidence type="ECO:0000256" key="5">
    <source>
        <dbReference type="ARBA" id="ARBA00023136"/>
    </source>
</evidence>
<dbReference type="EMBL" id="JAWWNJ010000119">
    <property type="protein sequence ID" value="KAK6988905.1"/>
    <property type="molecule type" value="Genomic_DNA"/>
</dbReference>
<dbReference type="SUPFAM" id="SSF103473">
    <property type="entry name" value="MFS general substrate transporter"/>
    <property type="match status" value="1"/>
</dbReference>
<dbReference type="Pfam" id="PF00083">
    <property type="entry name" value="Sugar_tr"/>
    <property type="match status" value="1"/>
</dbReference>
<sequence>MQDLETPVTIKTYSTSCASSPPSVLLSSSSATIQIGWVVSMPYFIQMYQSILSAGTFFGALVAGDIADVVGRCPTIITGCVVFAVGCILQMALKDVLAAFAIGCLVAGRGVGFISTIIIL</sequence>
<protein>
    <recommendedName>
        <fullName evidence="7">Major facilitator superfamily (MFS) profile domain-containing protein</fullName>
    </recommendedName>
</protein>
<keyword evidence="3 6" id="KW-0812">Transmembrane</keyword>
<evidence type="ECO:0000313" key="9">
    <source>
        <dbReference type="Proteomes" id="UP001362999"/>
    </source>
</evidence>
<proteinExistence type="inferred from homology"/>
<feature type="transmembrane region" description="Helical" evidence="6">
    <location>
        <begin position="99"/>
        <end position="119"/>
    </location>
</feature>
<dbReference type="Gene3D" id="1.20.1250.20">
    <property type="entry name" value="MFS general substrate transporter like domains"/>
    <property type="match status" value="1"/>
</dbReference>
<evidence type="ECO:0000313" key="8">
    <source>
        <dbReference type="EMBL" id="KAK6988905.1"/>
    </source>
</evidence>
<gene>
    <name evidence="8" type="ORF">R3P38DRAFT_3228278</name>
</gene>
<evidence type="ECO:0000256" key="3">
    <source>
        <dbReference type="ARBA" id="ARBA00022692"/>
    </source>
</evidence>
<comment type="caution">
    <text evidence="8">The sequence shown here is derived from an EMBL/GenBank/DDBJ whole genome shotgun (WGS) entry which is preliminary data.</text>
</comment>
<name>A0AAV9ZQQ4_9AGAR</name>
<evidence type="ECO:0000256" key="4">
    <source>
        <dbReference type="ARBA" id="ARBA00022989"/>
    </source>
</evidence>
<dbReference type="InterPro" id="IPR050360">
    <property type="entry name" value="MFS_Sugar_Transporters"/>
</dbReference>
<dbReference type="GO" id="GO:0016020">
    <property type="term" value="C:membrane"/>
    <property type="evidence" value="ECO:0007669"/>
    <property type="project" value="UniProtKB-SubCell"/>
</dbReference>
<dbReference type="InterPro" id="IPR036259">
    <property type="entry name" value="MFS_trans_sf"/>
</dbReference>
<feature type="domain" description="Major facilitator superfamily (MFS) profile" evidence="7">
    <location>
        <begin position="1"/>
        <end position="120"/>
    </location>
</feature>
<dbReference type="InterPro" id="IPR005828">
    <property type="entry name" value="MFS_sugar_transport-like"/>
</dbReference>
<feature type="transmembrane region" description="Helical" evidence="6">
    <location>
        <begin position="43"/>
        <end position="63"/>
    </location>
</feature>
<keyword evidence="5 6" id="KW-0472">Membrane</keyword>
<dbReference type="GO" id="GO:0005351">
    <property type="term" value="F:carbohydrate:proton symporter activity"/>
    <property type="evidence" value="ECO:0007669"/>
    <property type="project" value="TreeGrafter"/>
</dbReference>
<keyword evidence="9" id="KW-1185">Reference proteome</keyword>
<evidence type="ECO:0000256" key="1">
    <source>
        <dbReference type="ARBA" id="ARBA00004141"/>
    </source>
</evidence>
<keyword evidence="4 6" id="KW-1133">Transmembrane helix</keyword>
<feature type="transmembrane region" description="Helical" evidence="6">
    <location>
        <begin position="75"/>
        <end position="93"/>
    </location>
</feature>
<dbReference type="PANTHER" id="PTHR48022:SF61">
    <property type="entry name" value="HIGH AFFINITY GLUCOSE TRANSPORTER RGT2"/>
    <property type="match status" value="1"/>
</dbReference>
<evidence type="ECO:0000259" key="7">
    <source>
        <dbReference type="PROSITE" id="PS50850"/>
    </source>
</evidence>
<dbReference type="AlphaFoldDB" id="A0AAV9ZQQ4"/>
<dbReference type="PROSITE" id="PS50850">
    <property type="entry name" value="MFS"/>
    <property type="match status" value="1"/>
</dbReference>